<comment type="caution">
    <text evidence="1">The sequence shown here is derived from an EMBL/GenBank/DDBJ whole genome shotgun (WGS) entry which is preliminary data.</text>
</comment>
<dbReference type="Proteomes" id="UP000814033">
    <property type="component" value="Unassembled WGS sequence"/>
</dbReference>
<dbReference type="EMBL" id="MU276325">
    <property type="protein sequence ID" value="KAI0039293.1"/>
    <property type="molecule type" value="Genomic_DNA"/>
</dbReference>
<gene>
    <name evidence="1" type="ORF">FA95DRAFT_1612686</name>
</gene>
<reference evidence="1" key="1">
    <citation type="submission" date="2021-02" db="EMBL/GenBank/DDBJ databases">
        <authorList>
            <consortium name="DOE Joint Genome Institute"/>
            <person name="Ahrendt S."/>
            <person name="Looney B.P."/>
            <person name="Miyauchi S."/>
            <person name="Morin E."/>
            <person name="Drula E."/>
            <person name="Courty P.E."/>
            <person name="Chicoki N."/>
            <person name="Fauchery L."/>
            <person name="Kohler A."/>
            <person name="Kuo A."/>
            <person name="Labutti K."/>
            <person name="Pangilinan J."/>
            <person name="Lipzen A."/>
            <person name="Riley R."/>
            <person name="Andreopoulos W."/>
            <person name="He G."/>
            <person name="Johnson J."/>
            <person name="Barry K.W."/>
            <person name="Grigoriev I.V."/>
            <person name="Nagy L."/>
            <person name="Hibbett D."/>
            <person name="Henrissat B."/>
            <person name="Matheny P.B."/>
            <person name="Labbe J."/>
            <person name="Martin F."/>
        </authorList>
    </citation>
    <scope>NUCLEOTIDE SEQUENCE</scope>
    <source>
        <strain evidence="1">FP105234-sp</strain>
    </source>
</reference>
<evidence type="ECO:0000313" key="1">
    <source>
        <dbReference type="EMBL" id="KAI0039293.1"/>
    </source>
</evidence>
<evidence type="ECO:0000313" key="2">
    <source>
        <dbReference type="Proteomes" id="UP000814033"/>
    </source>
</evidence>
<accession>A0ACB8R6W0</accession>
<organism evidence="1 2">
    <name type="scientific">Auriscalpium vulgare</name>
    <dbReference type="NCBI Taxonomy" id="40419"/>
    <lineage>
        <taxon>Eukaryota</taxon>
        <taxon>Fungi</taxon>
        <taxon>Dikarya</taxon>
        <taxon>Basidiomycota</taxon>
        <taxon>Agaricomycotina</taxon>
        <taxon>Agaricomycetes</taxon>
        <taxon>Russulales</taxon>
        <taxon>Auriscalpiaceae</taxon>
        <taxon>Auriscalpium</taxon>
    </lineage>
</organism>
<name>A0ACB8R6W0_9AGAM</name>
<sequence length="324" mass="35788">MNLPMLRDLLNFAESNACAEHVSRVIDDFTEHRDKTYMLASAAKAPQSGLVLILEKNEDGTATVMTPDGAEMIEATLEVQGVLVSYDLPPVTNRKQIGPKPAWAKQSVKIMGFGAPEFQQAVRGFKDVHHRLSSLYKLNALEPHGLDAPDSALELDFSSRYVTPRNQVKGEIAIPFGSIIDPNGILMSTMAGVGSHLEDNQVLYYDCLKDPMTGQPHFVPIDPSILRIGQVVQLQVAFASVPLWGRKGSFRMVAKLRSIAILDRGLQEAFEKDLAEKQGHAEKTHIVGKRLKRKIGYSDVPATAKRAKDTSEAQEGRMEEDQQK</sequence>
<reference evidence="1" key="2">
    <citation type="journal article" date="2022" name="New Phytol.">
        <title>Evolutionary transition to the ectomycorrhizal habit in the genomes of a hyperdiverse lineage of mushroom-forming fungi.</title>
        <authorList>
            <person name="Looney B."/>
            <person name="Miyauchi S."/>
            <person name="Morin E."/>
            <person name="Drula E."/>
            <person name="Courty P.E."/>
            <person name="Kohler A."/>
            <person name="Kuo A."/>
            <person name="LaButti K."/>
            <person name="Pangilinan J."/>
            <person name="Lipzen A."/>
            <person name="Riley R."/>
            <person name="Andreopoulos W."/>
            <person name="He G."/>
            <person name="Johnson J."/>
            <person name="Nolan M."/>
            <person name="Tritt A."/>
            <person name="Barry K.W."/>
            <person name="Grigoriev I.V."/>
            <person name="Nagy L.G."/>
            <person name="Hibbett D."/>
            <person name="Henrissat B."/>
            <person name="Matheny P.B."/>
            <person name="Labbe J."/>
            <person name="Martin F.M."/>
        </authorList>
    </citation>
    <scope>NUCLEOTIDE SEQUENCE</scope>
    <source>
        <strain evidence="1">FP105234-sp</strain>
    </source>
</reference>
<proteinExistence type="predicted"/>
<protein>
    <submittedName>
        <fullName evidence="1">Uncharacterized protein</fullName>
    </submittedName>
</protein>
<keyword evidence="2" id="KW-1185">Reference proteome</keyword>